<dbReference type="Proteomes" id="UP000509302">
    <property type="component" value="Chromosome"/>
</dbReference>
<dbReference type="RefSeq" id="WP_179243274.1">
    <property type="nucleotide sequence ID" value="NZ_CP058595.1"/>
</dbReference>
<dbReference type="AlphaFoldDB" id="A0A7H9AU85"/>
<organism evidence="1 2">
    <name type="scientific">Costertonia aggregata</name>
    <dbReference type="NCBI Taxonomy" id="343403"/>
    <lineage>
        <taxon>Bacteria</taxon>
        <taxon>Pseudomonadati</taxon>
        <taxon>Bacteroidota</taxon>
        <taxon>Flavobacteriia</taxon>
        <taxon>Flavobacteriales</taxon>
        <taxon>Flavobacteriaceae</taxon>
        <taxon>Costertonia</taxon>
    </lineage>
</organism>
<evidence type="ECO:0000313" key="2">
    <source>
        <dbReference type="Proteomes" id="UP000509302"/>
    </source>
</evidence>
<sequence>MKVVFKILFVILIAFTFSCQNSEIKKPKKQLASIEFGKYNNQNDNLGVELELSKFKNFRELLNRTEEVACNDSLPKVNFRTERKLKTVYFYNPCWDRYLCIFIKQKNTIRIHNDTITKSWDLHYPLDSLENVLRRDIENYGENPMLADNPKKLLIYISYDSNGLKKLPETLDKLTEAYYKITDTTNINIWLDVKFDVPPPPPPFNEPEYIEEIKYVE</sequence>
<keyword evidence="2" id="KW-1185">Reference proteome</keyword>
<protein>
    <recommendedName>
        <fullName evidence="3">Lipoprotein</fullName>
    </recommendedName>
</protein>
<dbReference type="KEGG" id="cagg:HYG79_17085"/>
<name>A0A7H9AU85_9FLAO</name>
<proteinExistence type="predicted"/>
<reference evidence="1 2" key="1">
    <citation type="journal article" date="2006" name="Int. J. Syst. Evol. Microbiol.">
        <title>Costertonia aggregata gen. nov., sp. nov., a mesophilic marine bacterium of the family Flavobacteriaceae, isolated from a mature biofilm.</title>
        <authorList>
            <person name="Kwon K.K."/>
            <person name="Lee Y.K."/>
            <person name="Lee H.K."/>
        </authorList>
    </citation>
    <scope>NUCLEOTIDE SEQUENCE [LARGE SCALE GENOMIC DNA]</scope>
    <source>
        <strain evidence="1 2">KCCM 42265</strain>
    </source>
</reference>
<evidence type="ECO:0000313" key="1">
    <source>
        <dbReference type="EMBL" id="QLG46996.1"/>
    </source>
</evidence>
<evidence type="ECO:0008006" key="3">
    <source>
        <dbReference type="Google" id="ProtNLM"/>
    </source>
</evidence>
<dbReference type="PROSITE" id="PS51257">
    <property type="entry name" value="PROKAR_LIPOPROTEIN"/>
    <property type="match status" value="1"/>
</dbReference>
<accession>A0A7H9AU85</accession>
<dbReference type="EMBL" id="CP058595">
    <property type="protein sequence ID" value="QLG46996.1"/>
    <property type="molecule type" value="Genomic_DNA"/>
</dbReference>
<gene>
    <name evidence="1" type="ORF">HYG79_17085</name>
</gene>